<sequence>MDLEAPVVGEDELLNFRQQWKEEVSAKVSHKDKQQAPQQHTQEPQRTPSRPSRRTDVTATASSSAMVSSISLSPGKKLVDAKAVAPGVGDTKRLSKEIAIEAAPLKSSELAKPSQLAVKVSGPVLDKSLQAYLSGTRCERMGNLAEALKFYREAHRLDPDVERKFRELPPRPAVDDPNSKFYTFYDFPTISADGEQMATSTRARSGTDSLVEQFRALDLSFTPMRETRVPSTFFRLPAEILSQIITWTVLLHGQSAICPISLVSRKMFVLCAEQSVWRRVCERVHTPIPTATALPEVPWLHDESQYERLRNPEEQEPSTALTMELPLYNHSWFDMWLDRPRIRGDGIFISRMNYVRQGVAVESYYAPVHLISYFRYIRFFPADRRVVFWTSTIEPATAVRQMAADALDVKLKGLMLGTYTLEGKHLHLDMTAHDRRGARFKASLEVLQSRRGRMNKLVWVAYYQEKNNTRSDIPLETLRPFMFSKVNSYPRSLA</sequence>
<dbReference type="PANTHER" id="PTHR12874:SF9">
    <property type="entry name" value="F-BOX ONLY PROTEIN 48"/>
    <property type="match status" value="1"/>
</dbReference>
<feature type="compositionally biased region" description="Low complexity" evidence="2">
    <location>
        <begin position="57"/>
        <end position="66"/>
    </location>
</feature>
<evidence type="ECO:0000256" key="2">
    <source>
        <dbReference type="SAM" id="MobiDB-lite"/>
    </source>
</evidence>
<dbReference type="STRING" id="109895.A0A507E3J8"/>
<dbReference type="GO" id="GO:0031146">
    <property type="term" value="P:SCF-dependent proteasomal ubiquitin-dependent protein catabolic process"/>
    <property type="evidence" value="ECO:0007669"/>
    <property type="project" value="TreeGrafter"/>
</dbReference>
<dbReference type="InterPro" id="IPR001810">
    <property type="entry name" value="F-box_dom"/>
</dbReference>
<evidence type="ECO:0000259" key="4">
    <source>
        <dbReference type="Pfam" id="PF19270"/>
    </source>
</evidence>
<dbReference type="Pfam" id="PF19270">
    <property type="entry name" value="FBO_C"/>
    <property type="match status" value="1"/>
</dbReference>
<dbReference type="GO" id="GO:0019005">
    <property type="term" value="C:SCF ubiquitin ligase complex"/>
    <property type="evidence" value="ECO:0007669"/>
    <property type="project" value="TreeGrafter"/>
</dbReference>
<feature type="compositionally biased region" description="Low complexity" evidence="2">
    <location>
        <begin position="35"/>
        <end position="50"/>
    </location>
</feature>
<dbReference type="SUPFAM" id="SSF81383">
    <property type="entry name" value="F-box domain"/>
    <property type="match status" value="1"/>
</dbReference>
<feature type="region of interest" description="Disordered" evidence="2">
    <location>
        <begin position="24"/>
        <end position="66"/>
    </location>
</feature>
<proteinExistence type="predicted"/>
<gene>
    <name evidence="5" type="ORF">PhCBS80983_g03449</name>
</gene>
<dbReference type="CDD" id="cd22089">
    <property type="entry name" value="F-box_FBXO9"/>
    <property type="match status" value="1"/>
</dbReference>
<feature type="compositionally biased region" description="Basic and acidic residues" evidence="2">
    <location>
        <begin position="24"/>
        <end position="34"/>
    </location>
</feature>
<accession>A0A507E3J8</accession>
<dbReference type="InterPro" id="IPR045464">
    <property type="entry name" value="Hrt3/FBXO9_C"/>
</dbReference>
<reference evidence="5 6" key="1">
    <citation type="journal article" date="2019" name="Sci. Rep.">
        <title>Comparative genomics of chytrid fungi reveal insights into the obligate biotrophic and pathogenic lifestyle of Synchytrium endobioticum.</title>
        <authorList>
            <person name="van de Vossenberg B.T.L.H."/>
            <person name="Warris S."/>
            <person name="Nguyen H.D.T."/>
            <person name="van Gent-Pelzer M.P.E."/>
            <person name="Joly D.L."/>
            <person name="van de Geest H.C."/>
            <person name="Bonants P.J.M."/>
            <person name="Smith D.S."/>
            <person name="Levesque C.A."/>
            <person name="van der Lee T.A.J."/>
        </authorList>
    </citation>
    <scope>NUCLEOTIDE SEQUENCE [LARGE SCALE GENOMIC DNA]</scope>
    <source>
        <strain evidence="5 6">CBS 809.83</strain>
    </source>
</reference>
<keyword evidence="1" id="KW-0833">Ubl conjugation pathway</keyword>
<protein>
    <submittedName>
        <fullName evidence="5">Uncharacterized protein</fullName>
    </submittedName>
</protein>
<name>A0A507E3J8_9FUNG</name>
<dbReference type="Pfam" id="PF12937">
    <property type="entry name" value="F-box-like"/>
    <property type="match status" value="1"/>
</dbReference>
<organism evidence="5 6">
    <name type="scientific">Powellomyces hirtus</name>
    <dbReference type="NCBI Taxonomy" id="109895"/>
    <lineage>
        <taxon>Eukaryota</taxon>
        <taxon>Fungi</taxon>
        <taxon>Fungi incertae sedis</taxon>
        <taxon>Chytridiomycota</taxon>
        <taxon>Chytridiomycota incertae sedis</taxon>
        <taxon>Chytridiomycetes</taxon>
        <taxon>Spizellomycetales</taxon>
        <taxon>Powellomycetaceae</taxon>
        <taxon>Powellomyces</taxon>
    </lineage>
</organism>
<evidence type="ECO:0000313" key="6">
    <source>
        <dbReference type="Proteomes" id="UP000318582"/>
    </source>
</evidence>
<comment type="caution">
    <text evidence="5">The sequence shown here is derived from an EMBL/GenBank/DDBJ whole genome shotgun (WGS) entry which is preliminary data.</text>
</comment>
<dbReference type="InterPro" id="IPR036047">
    <property type="entry name" value="F-box-like_dom_sf"/>
</dbReference>
<dbReference type="EMBL" id="QEAQ01000044">
    <property type="protein sequence ID" value="TPX57967.1"/>
    <property type="molecule type" value="Genomic_DNA"/>
</dbReference>
<dbReference type="GO" id="GO:0005737">
    <property type="term" value="C:cytoplasm"/>
    <property type="evidence" value="ECO:0007669"/>
    <property type="project" value="TreeGrafter"/>
</dbReference>
<feature type="domain" description="F-box" evidence="3">
    <location>
        <begin position="234"/>
        <end position="282"/>
    </location>
</feature>
<evidence type="ECO:0000313" key="5">
    <source>
        <dbReference type="EMBL" id="TPX57967.1"/>
    </source>
</evidence>
<evidence type="ECO:0000259" key="3">
    <source>
        <dbReference type="Pfam" id="PF12937"/>
    </source>
</evidence>
<feature type="domain" description="F-box protein Hrt3/FBXO9 C-terminal" evidence="4">
    <location>
        <begin position="328"/>
        <end position="474"/>
    </location>
</feature>
<dbReference type="Proteomes" id="UP000318582">
    <property type="component" value="Unassembled WGS sequence"/>
</dbReference>
<evidence type="ECO:0000256" key="1">
    <source>
        <dbReference type="ARBA" id="ARBA00022786"/>
    </source>
</evidence>
<dbReference type="AlphaFoldDB" id="A0A507E3J8"/>
<keyword evidence="6" id="KW-1185">Reference proteome</keyword>
<dbReference type="PANTHER" id="PTHR12874">
    <property type="entry name" value="F-BOX ONLY PROTEIN 48-RELATED"/>
    <property type="match status" value="1"/>
</dbReference>